<keyword evidence="4" id="KW-1185">Reference proteome</keyword>
<feature type="transmembrane region" description="Helical" evidence="1">
    <location>
        <begin position="216"/>
        <end position="236"/>
    </location>
</feature>
<dbReference type="OrthoDB" id="5492344at2"/>
<keyword evidence="1" id="KW-0472">Membrane</keyword>
<dbReference type="EMBL" id="UASS01000040">
    <property type="protein sequence ID" value="SPX62867.1"/>
    <property type="molecule type" value="Genomic_DNA"/>
</dbReference>
<organism evidence="2 4">
    <name type="scientific">Legionella feeleii</name>
    <dbReference type="NCBI Taxonomy" id="453"/>
    <lineage>
        <taxon>Bacteria</taxon>
        <taxon>Pseudomonadati</taxon>
        <taxon>Pseudomonadota</taxon>
        <taxon>Gammaproteobacteria</taxon>
        <taxon>Legionellales</taxon>
        <taxon>Legionellaceae</taxon>
        <taxon>Legionella</taxon>
    </lineage>
</organism>
<feature type="transmembrane region" description="Helical" evidence="1">
    <location>
        <begin position="287"/>
        <end position="307"/>
    </location>
</feature>
<sequence>MNKKGLLIGLLLVASFIYLLLFQLKAIWPFTIDDMYISLRYAKHWADGDGLLWNIGEEPVEGYSNYSFVVLAAVSLYLHLDPVIVLKSAGVLGLFFATAGVYFLSRLWFSAWLAFIPCLWMLIYRGQIIWSVSGLETTVYQALLVFSLFFLLRGIGYGFYPQPRKKSNKVYFLLAGLLFALSAMTRPEAPALVLLLGFIALFDSGNEKNKTYYKNFLWSCSTFLILFLPYFVWRWYYYGQLFPNAVYCKGFNDFSAFNLDESYLGLIWPFLLLALPAIFLAKDRRHYFLWTPSILYLTLLIGADPIVAFFNRLFLPVFILLLPLSLLGMTYILRYFLQKEDEIYYTSLVFCALLVAFVFIPSMSLSNYRYFAVNPQAGEHLRQKVADWLTNNVTQDSQVLLADSGMIPYLSPLRFIDSYCLNNKKMAKISHLERYNRMCQEAFLIKPEAIILTSLMERGRIIYTPTDYCLRRELKKNKLYQFRTIYQTRDLDSSYRYEIYTLLN</sequence>
<reference evidence="2 4" key="1">
    <citation type="submission" date="2015-11" db="EMBL/GenBank/DDBJ databases">
        <title>Genomic analysis of 38 Legionella species identifies large and diverse effector repertoires.</title>
        <authorList>
            <person name="Burstein D."/>
            <person name="Amaro F."/>
            <person name="Zusman T."/>
            <person name="Lifshitz Z."/>
            <person name="Cohen O."/>
            <person name="Gilbert J.A."/>
            <person name="Pupko T."/>
            <person name="Shuman H.A."/>
            <person name="Segal G."/>
        </authorList>
    </citation>
    <scope>NUCLEOTIDE SEQUENCE [LARGE SCALE GENOMIC DNA]</scope>
    <source>
        <strain evidence="2 4">WO-44C</strain>
    </source>
</reference>
<feature type="transmembrane region" description="Helical" evidence="1">
    <location>
        <begin position="343"/>
        <end position="365"/>
    </location>
</feature>
<feature type="transmembrane region" description="Helical" evidence="1">
    <location>
        <begin position="313"/>
        <end position="336"/>
    </location>
</feature>
<accession>A0A0W0U8N7</accession>
<gene>
    <name evidence="2" type="ORF">Lfee_0165</name>
    <name evidence="3" type="ORF">NCTC12022_03636</name>
</gene>
<evidence type="ECO:0000313" key="3">
    <source>
        <dbReference type="EMBL" id="SPX62867.1"/>
    </source>
</evidence>
<dbReference type="AlphaFoldDB" id="A0A0W0U8N7"/>
<keyword evidence="1" id="KW-0812">Transmembrane</keyword>
<proteinExistence type="predicted"/>
<reference evidence="3 5" key="2">
    <citation type="submission" date="2018-06" db="EMBL/GenBank/DDBJ databases">
        <authorList>
            <consortium name="Pathogen Informatics"/>
            <person name="Doyle S."/>
        </authorList>
    </citation>
    <scope>NUCLEOTIDE SEQUENCE [LARGE SCALE GENOMIC DNA]</scope>
    <source>
        <strain evidence="3 5">NCTC12022</strain>
    </source>
</reference>
<dbReference type="Proteomes" id="UP000054698">
    <property type="component" value="Unassembled WGS sequence"/>
</dbReference>
<protein>
    <submittedName>
        <fullName evidence="2">LphB</fullName>
    </submittedName>
</protein>
<evidence type="ECO:0000313" key="5">
    <source>
        <dbReference type="Proteomes" id="UP000251942"/>
    </source>
</evidence>
<name>A0A0W0U8N7_9GAMM</name>
<dbReference type="STRING" id="453.Lfee_0165"/>
<keyword evidence="1" id="KW-1133">Transmembrane helix</keyword>
<dbReference type="PATRIC" id="fig|453.4.peg.184"/>
<evidence type="ECO:0000313" key="2">
    <source>
        <dbReference type="EMBL" id="KTD04338.1"/>
    </source>
</evidence>
<dbReference type="EMBL" id="LNYB01000008">
    <property type="protein sequence ID" value="KTD04338.1"/>
    <property type="molecule type" value="Genomic_DNA"/>
</dbReference>
<feature type="transmembrane region" description="Helical" evidence="1">
    <location>
        <begin position="111"/>
        <end position="133"/>
    </location>
</feature>
<feature type="transmembrane region" description="Helical" evidence="1">
    <location>
        <begin position="84"/>
        <end position="104"/>
    </location>
</feature>
<dbReference type="RefSeq" id="WP_058443382.1">
    <property type="nucleotide sequence ID" value="NZ_CAAAHT010000013.1"/>
</dbReference>
<evidence type="ECO:0000313" key="4">
    <source>
        <dbReference type="Proteomes" id="UP000054698"/>
    </source>
</evidence>
<evidence type="ECO:0000256" key="1">
    <source>
        <dbReference type="SAM" id="Phobius"/>
    </source>
</evidence>
<feature type="transmembrane region" description="Helical" evidence="1">
    <location>
        <begin position="139"/>
        <end position="160"/>
    </location>
</feature>
<dbReference type="Proteomes" id="UP000251942">
    <property type="component" value="Unassembled WGS sequence"/>
</dbReference>
<feature type="transmembrane region" description="Helical" evidence="1">
    <location>
        <begin position="262"/>
        <end position="280"/>
    </location>
</feature>